<reference evidence="3 4" key="1">
    <citation type="submission" date="2017-04" db="EMBL/GenBank/DDBJ databases">
        <authorList>
            <person name="Afonso C.L."/>
            <person name="Miller P.J."/>
            <person name="Scott M.A."/>
            <person name="Spackman E."/>
            <person name="Goraichik I."/>
            <person name="Dimitrov K.M."/>
            <person name="Suarez D.L."/>
            <person name="Swayne D.E."/>
        </authorList>
    </citation>
    <scope>NUCLEOTIDE SEQUENCE [LARGE SCALE GENOMIC DNA]</scope>
    <source>
        <strain evidence="3 4">LMG26642</strain>
    </source>
</reference>
<keyword evidence="4" id="KW-1185">Reference proteome</keyword>
<proteinExistence type="predicted"/>
<dbReference type="EMBL" id="FXBJ01000002">
    <property type="protein sequence ID" value="SMH39964.1"/>
    <property type="molecule type" value="Genomic_DNA"/>
</dbReference>
<dbReference type="AlphaFoldDB" id="A0A1X7NPS1"/>
<evidence type="ECO:0000256" key="1">
    <source>
        <dbReference type="SAM" id="Phobius"/>
    </source>
</evidence>
<gene>
    <name evidence="3" type="ORF">SAMN04488700_2303</name>
</gene>
<evidence type="ECO:0000259" key="2">
    <source>
        <dbReference type="Pfam" id="PF13038"/>
    </source>
</evidence>
<dbReference type="Proteomes" id="UP000193435">
    <property type="component" value="Unassembled WGS sequence"/>
</dbReference>
<sequence>MKKKFTPLKITSIILFLCLILELSIYQKISFLQTTNITFSAASLFLIISLLWSVFYSGAFDFFHYSMKKVTTKIHREDLSEQTDIIPLSKSVGQGYKLPLKVGILLMLISMLSLIFHYFT</sequence>
<organism evidence="3 4">
    <name type="scientific">Carnobacterium iners</name>
    <dbReference type="NCBI Taxonomy" id="1073423"/>
    <lineage>
        <taxon>Bacteria</taxon>
        <taxon>Bacillati</taxon>
        <taxon>Bacillota</taxon>
        <taxon>Bacilli</taxon>
        <taxon>Lactobacillales</taxon>
        <taxon>Carnobacteriaceae</taxon>
        <taxon>Carnobacterium</taxon>
    </lineage>
</organism>
<feature type="domain" description="DUF3899" evidence="2">
    <location>
        <begin position="36"/>
        <end position="112"/>
    </location>
</feature>
<keyword evidence="1" id="KW-0812">Transmembrane</keyword>
<name>A0A1X7NPS1_9LACT</name>
<keyword evidence="1" id="KW-1133">Transmembrane helix</keyword>
<feature type="transmembrane region" description="Helical" evidence="1">
    <location>
        <begin position="98"/>
        <end position="119"/>
    </location>
</feature>
<dbReference type="InterPro" id="IPR025007">
    <property type="entry name" value="DUF3899"/>
</dbReference>
<accession>A0A1X7NPS1</accession>
<dbReference type="Pfam" id="PF13038">
    <property type="entry name" value="DUF3899"/>
    <property type="match status" value="1"/>
</dbReference>
<keyword evidence="1" id="KW-0472">Membrane</keyword>
<dbReference type="STRING" id="1073423.SAMN04488700_2303"/>
<feature type="transmembrane region" description="Helical" evidence="1">
    <location>
        <begin position="37"/>
        <end position="59"/>
    </location>
</feature>
<evidence type="ECO:0000313" key="3">
    <source>
        <dbReference type="EMBL" id="SMH39964.1"/>
    </source>
</evidence>
<dbReference type="RefSeq" id="WP_085560324.1">
    <property type="nucleotide sequence ID" value="NZ_FOAH01000002.1"/>
</dbReference>
<evidence type="ECO:0000313" key="4">
    <source>
        <dbReference type="Proteomes" id="UP000193435"/>
    </source>
</evidence>
<dbReference type="OrthoDB" id="2157555at2"/>
<protein>
    <recommendedName>
        <fullName evidence="2">DUF3899 domain-containing protein</fullName>
    </recommendedName>
</protein>